<dbReference type="Gene3D" id="1.10.630.10">
    <property type="entry name" value="Cytochrome P450"/>
    <property type="match status" value="1"/>
</dbReference>
<evidence type="ECO:0000256" key="3">
    <source>
        <dbReference type="ARBA" id="ARBA00022617"/>
    </source>
</evidence>
<evidence type="ECO:0000313" key="12">
    <source>
        <dbReference type="EMBL" id="CAA2628788.1"/>
    </source>
</evidence>
<dbReference type="PRINTS" id="PR00463">
    <property type="entry name" value="EP450I"/>
</dbReference>
<keyword evidence="13" id="KW-1185">Reference proteome</keyword>
<feature type="compositionally biased region" description="Gly residues" evidence="10">
    <location>
        <begin position="94"/>
        <end position="103"/>
    </location>
</feature>
<evidence type="ECO:0000256" key="9">
    <source>
        <dbReference type="RuleBase" id="RU000461"/>
    </source>
</evidence>
<keyword evidence="5 9" id="KW-0560">Oxidoreductase</keyword>
<dbReference type="GO" id="GO:0020037">
    <property type="term" value="F:heme binding"/>
    <property type="evidence" value="ECO:0007669"/>
    <property type="project" value="InterPro"/>
</dbReference>
<dbReference type="PANTHER" id="PTHR47955">
    <property type="entry name" value="CYTOCHROME P450 FAMILY 71 PROTEIN"/>
    <property type="match status" value="1"/>
</dbReference>
<evidence type="ECO:0000256" key="8">
    <source>
        <dbReference type="PIRSR" id="PIRSR602401-1"/>
    </source>
</evidence>
<dbReference type="PANTHER" id="PTHR47955:SF15">
    <property type="entry name" value="CYTOCHROME P450 71A2-LIKE"/>
    <property type="match status" value="1"/>
</dbReference>
<keyword evidence="11" id="KW-1133">Transmembrane helix</keyword>
<protein>
    <submittedName>
        <fullName evidence="12">Uncharacterized protein</fullName>
    </submittedName>
</protein>
<dbReference type="InterPro" id="IPR017972">
    <property type="entry name" value="Cyt_P450_CS"/>
</dbReference>
<dbReference type="PROSITE" id="PS00086">
    <property type="entry name" value="CYTOCHROME_P450"/>
    <property type="match status" value="1"/>
</dbReference>
<keyword evidence="4 8" id="KW-0479">Metal-binding</keyword>
<name>A0A7I8JE48_SPIIN</name>
<keyword evidence="7 9" id="KW-0503">Monooxygenase</keyword>
<feature type="binding site" description="axial binding residue" evidence="8">
    <location>
        <position position="421"/>
    </location>
    <ligand>
        <name>heme</name>
        <dbReference type="ChEBI" id="CHEBI:30413"/>
    </ligand>
    <ligandPart>
        <name>Fe</name>
        <dbReference type="ChEBI" id="CHEBI:18248"/>
    </ligandPart>
</feature>
<dbReference type="Proteomes" id="UP001189122">
    <property type="component" value="Unassembled WGS sequence"/>
</dbReference>
<evidence type="ECO:0000256" key="4">
    <source>
        <dbReference type="ARBA" id="ARBA00022723"/>
    </source>
</evidence>
<evidence type="ECO:0000256" key="10">
    <source>
        <dbReference type="SAM" id="MobiDB-lite"/>
    </source>
</evidence>
<dbReference type="GO" id="GO:0004497">
    <property type="term" value="F:monooxygenase activity"/>
    <property type="evidence" value="ECO:0007669"/>
    <property type="project" value="UniProtKB-KW"/>
</dbReference>
<dbReference type="Pfam" id="PF00067">
    <property type="entry name" value="p450"/>
    <property type="match status" value="1"/>
</dbReference>
<evidence type="ECO:0000256" key="1">
    <source>
        <dbReference type="ARBA" id="ARBA00001971"/>
    </source>
</evidence>
<reference evidence="12 13" key="1">
    <citation type="submission" date="2019-12" db="EMBL/GenBank/DDBJ databases">
        <authorList>
            <person name="Scholz U."/>
            <person name="Mascher M."/>
            <person name="Fiebig A."/>
        </authorList>
    </citation>
    <scope>NUCLEOTIDE SEQUENCE</scope>
</reference>
<evidence type="ECO:0000256" key="5">
    <source>
        <dbReference type="ARBA" id="ARBA00023002"/>
    </source>
</evidence>
<evidence type="ECO:0000256" key="7">
    <source>
        <dbReference type="ARBA" id="ARBA00023033"/>
    </source>
</evidence>
<feature type="region of interest" description="Disordered" evidence="10">
    <location>
        <begin position="69"/>
        <end position="107"/>
    </location>
</feature>
<evidence type="ECO:0000256" key="11">
    <source>
        <dbReference type="SAM" id="Phobius"/>
    </source>
</evidence>
<dbReference type="GO" id="GO:0016705">
    <property type="term" value="F:oxidoreductase activity, acting on paired donors, with incorporation or reduction of molecular oxygen"/>
    <property type="evidence" value="ECO:0007669"/>
    <property type="project" value="InterPro"/>
</dbReference>
<sequence length="483" mass="53374">MPEFLQEVGDFSASSISPVFLLSILVFLSAAYYLRRHPKNKKGLRLPPSPPRLPLIGNLHQLSALLTAPSESFPGNTAPDATSPRADPHSRGLIRGGGAGGAQDPGPRLRHQALLRRRRRPHQSLRNVSFAPYGEHWRQGKKAAVVHLLSPNKVQSLRRTREEERDLYAFSNGFVCRVVAGSSAAREVRTQRFREAIDGATALLSGPRLEELFPSLAWVTKLPGADSRLKKLAKKWNALLDEIVAEHERRAGKREEAEEVDFIDLLLSADPADLIAAGTDTSYVVLEWAMAELLKNPALLERTQREVREAAGGKPAPTEDDVASMPRLRAVVKEVLRLHMPAPLLIPREAMEATRVLGYDVPAGTRVFINAWAMATDPEWWEAPEEFRPERFLREEKAAPPADLRGSDFQFLPFGAGRRMCPGMNFALCEVELALASLLYCFDWSLPDGAAPEGLDMAESPGITVRRKTPLRLIAVPNSAVLA</sequence>
<keyword evidence="6 8" id="KW-0408">Iron</keyword>
<dbReference type="GO" id="GO:0005506">
    <property type="term" value="F:iron ion binding"/>
    <property type="evidence" value="ECO:0007669"/>
    <property type="project" value="InterPro"/>
</dbReference>
<evidence type="ECO:0000256" key="2">
    <source>
        <dbReference type="ARBA" id="ARBA00010617"/>
    </source>
</evidence>
<gene>
    <name evidence="12" type="ORF">SI7747_11014429</name>
</gene>
<dbReference type="PRINTS" id="PR00385">
    <property type="entry name" value="P450"/>
</dbReference>
<dbReference type="SUPFAM" id="SSF48264">
    <property type="entry name" value="Cytochrome P450"/>
    <property type="match status" value="1"/>
</dbReference>
<keyword evidence="11" id="KW-0472">Membrane</keyword>
<evidence type="ECO:0000256" key="6">
    <source>
        <dbReference type="ARBA" id="ARBA00023004"/>
    </source>
</evidence>
<dbReference type="AlphaFoldDB" id="A0A7I8JE48"/>
<comment type="cofactor">
    <cofactor evidence="1 8">
        <name>heme</name>
        <dbReference type="ChEBI" id="CHEBI:30413"/>
    </cofactor>
</comment>
<dbReference type="InterPro" id="IPR036396">
    <property type="entry name" value="Cyt_P450_sf"/>
</dbReference>
<feature type="transmembrane region" description="Helical" evidence="11">
    <location>
        <begin position="12"/>
        <end position="34"/>
    </location>
</feature>
<comment type="similarity">
    <text evidence="2 9">Belongs to the cytochrome P450 family.</text>
</comment>
<keyword evidence="3 8" id="KW-0349">Heme</keyword>
<evidence type="ECO:0000313" key="13">
    <source>
        <dbReference type="Proteomes" id="UP001189122"/>
    </source>
</evidence>
<keyword evidence="11" id="KW-0812">Transmembrane</keyword>
<dbReference type="EMBL" id="LR743598">
    <property type="protein sequence ID" value="CAA2628788.1"/>
    <property type="molecule type" value="Genomic_DNA"/>
</dbReference>
<dbReference type="InterPro" id="IPR001128">
    <property type="entry name" value="Cyt_P450"/>
</dbReference>
<dbReference type="FunFam" id="1.10.630.10:FF:000126">
    <property type="entry name" value="Predicted protein"/>
    <property type="match status" value="1"/>
</dbReference>
<accession>A0A7I8JE48</accession>
<dbReference type="EMBL" id="CACRZD030000011">
    <property type="protein sequence ID" value="CAA6668035.1"/>
    <property type="molecule type" value="Genomic_DNA"/>
</dbReference>
<organism evidence="12">
    <name type="scientific">Spirodela intermedia</name>
    <name type="common">Intermediate duckweed</name>
    <dbReference type="NCBI Taxonomy" id="51605"/>
    <lineage>
        <taxon>Eukaryota</taxon>
        <taxon>Viridiplantae</taxon>
        <taxon>Streptophyta</taxon>
        <taxon>Embryophyta</taxon>
        <taxon>Tracheophyta</taxon>
        <taxon>Spermatophyta</taxon>
        <taxon>Magnoliopsida</taxon>
        <taxon>Liliopsida</taxon>
        <taxon>Araceae</taxon>
        <taxon>Lemnoideae</taxon>
        <taxon>Spirodela</taxon>
    </lineage>
</organism>
<dbReference type="InterPro" id="IPR002401">
    <property type="entry name" value="Cyt_P450_E_grp-I"/>
</dbReference>
<proteinExistence type="inferred from homology"/>